<keyword evidence="7 8" id="KW-0456">Lyase</keyword>
<evidence type="ECO:0000256" key="5">
    <source>
        <dbReference type="ARBA" id="ARBA00022909"/>
    </source>
</evidence>
<feature type="domain" description="Dihydroneopterin aldolase/epimerase" evidence="9">
    <location>
        <begin position="4"/>
        <end position="115"/>
    </location>
</feature>
<evidence type="ECO:0000313" key="10">
    <source>
        <dbReference type="EMBL" id="CEA03682.1"/>
    </source>
</evidence>
<dbReference type="NCBIfam" id="TIGR00525">
    <property type="entry name" value="folB"/>
    <property type="match status" value="1"/>
</dbReference>
<evidence type="ECO:0000256" key="6">
    <source>
        <dbReference type="ARBA" id="ARBA00023235"/>
    </source>
</evidence>
<evidence type="ECO:0000259" key="9">
    <source>
        <dbReference type="SMART" id="SM00905"/>
    </source>
</evidence>
<dbReference type="GO" id="GO:0005737">
    <property type="term" value="C:cytoplasm"/>
    <property type="evidence" value="ECO:0007669"/>
    <property type="project" value="TreeGrafter"/>
</dbReference>
<dbReference type="AlphaFoldDB" id="A0A078ME26"/>
<keyword evidence="5 8" id="KW-0289">Folate biosynthesis</keyword>
<evidence type="ECO:0000256" key="2">
    <source>
        <dbReference type="ARBA" id="ARBA00001353"/>
    </source>
</evidence>
<dbReference type="UniPathway" id="UPA00077">
    <property type="reaction ID" value="UER00154"/>
</dbReference>
<evidence type="ECO:0000256" key="3">
    <source>
        <dbReference type="ARBA" id="ARBA00005013"/>
    </source>
</evidence>
<comment type="pathway">
    <text evidence="3 8">Cofactor biosynthesis; tetrahydrofolate biosynthesis; 2-amino-4-hydroxy-6-hydroxymethyl-7,8-dihydropteridine diphosphate from 7,8-dihydroneopterin triphosphate: step 3/4.</text>
</comment>
<comment type="catalytic activity">
    <reaction evidence="2 8">
        <text>7,8-dihydroneopterin = 6-hydroxymethyl-7,8-dihydropterin + glycolaldehyde</text>
        <dbReference type="Rhea" id="RHEA:10540"/>
        <dbReference type="ChEBI" id="CHEBI:17001"/>
        <dbReference type="ChEBI" id="CHEBI:17071"/>
        <dbReference type="ChEBI" id="CHEBI:44841"/>
        <dbReference type="EC" id="4.1.2.25"/>
    </reaction>
</comment>
<organism evidence="10">
    <name type="scientific">Pseudomonas saudimassiliensis</name>
    <dbReference type="NCBI Taxonomy" id="1461581"/>
    <lineage>
        <taxon>Bacteria</taxon>
        <taxon>Pseudomonadati</taxon>
        <taxon>Pseudomonadota</taxon>
        <taxon>Gammaproteobacteria</taxon>
        <taxon>Pseudomonadales</taxon>
        <taxon>Pseudomonadaceae</taxon>
        <taxon>Pseudomonas</taxon>
    </lineage>
</organism>
<dbReference type="SUPFAM" id="SSF55620">
    <property type="entry name" value="Tetrahydrobiopterin biosynthesis enzymes-like"/>
    <property type="match status" value="1"/>
</dbReference>
<evidence type="ECO:0000256" key="7">
    <source>
        <dbReference type="ARBA" id="ARBA00023239"/>
    </source>
</evidence>
<dbReference type="PATRIC" id="fig|1461581.3.peg.1176"/>
<evidence type="ECO:0000256" key="8">
    <source>
        <dbReference type="RuleBase" id="RU362079"/>
    </source>
</evidence>
<comment type="similarity">
    <text evidence="4 8">Belongs to the DHNA family.</text>
</comment>
<dbReference type="EC" id="4.1.2.25" evidence="8"/>
<dbReference type="CDD" id="cd00534">
    <property type="entry name" value="DHNA_DHNTPE"/>
    <property type="match status" value="1"/>
</dbReference>
<dbReference type="PANTHER" id="PTHR42844:SF1">
    <property type="entry name" value="DIHYDRONEOPTERIN ALDOLASE 1-RELATED"/>
    <property type="match status" value="1"/>
</dbReference>
<proteinExistence type="inferred from homology"/>
<dbReference type="GO" id="GO:0004150">
    <property type="term" value="F:dihydroneopterin aldolase activity"/>
    <property type="evidence" value="ECO:0007669"/>
    <property type="project" value="UniProtKB-UniRule"/>
</dbReference>
<dbReference type="SMART" id="SM00905">
    <property type="entry name" value="FolB"/>
    <property type="match status" value="1"/>
</dbReference>
<comment type="function">
    <text evidence="8">Catalyzes the conversion of 7,8-dihydroneopterin to 6-hydroxymethyl-7,8-dihydropterin.</text>
</comment>
<protein>
    <recommendedName>
        <fullName evidence="8">7,8-dihydroneopterin aldolase</fullName>
        <ecNumber evidence="8">4.1.2.25</ecNumber>
    </recommendedName>
</protein>
<accession>A0A078ME26</accession>
<dbReference type="PANTHER" id="PTHR42844">
    <property type="entry name" value="DIHYDRONEOPTERIN ALDOLASE 1-RELATED"/>
    <property type="match status" value="1"/>
</dbReference>
<dbReference type="InterPro" id="IPR043133">
    <property type="entry name" value="GTP-CH-I_C/QueF"/>
</dbReference>
<dbReference type="EMBL" id="LM997413">
    <property type="protein sequence ID" value="CEA03682.1"/>
    <property type="molecule type" value="Genomic_DNA"/>
</dbReference>
<dbReference type="NCBIfam" id="TIGR00526">
    <property type="entry name" value="folB_dom"/>
    <property type="match status" value="1"/>
</dbReference>
<dbReference type="InterPro" id="IPR006157">
    <property type="entry name" value="FolB_dom"/>
</dbReference>
<dbReference type="FunFam" id="3.30.1130.10:FF:000002">
    <property type="entry name" value="7,8-dihydroneopterin aldolase"/>
    <property type="match status" value="1"/>
</dbReference>
<comment type="catalytic activity">
    <reaction evidence="1">
        <text>7,8-dihydroneopterin = 7,8-dihydromonapterin</text>
        <dbReference type="Rhea" id="RHEA:45328"/>
        <dbReference type="ChEBI" id="CHEBI:17001"/>
        <dbReference type="ChEBI" id="CHEBI:71175"/>
        <dbReference type="EC" id="5.1.99.8"/>
    </reaction>
</comment>
<evidence type="ECO:0000256" key="4">
    <source>
        <dbReference type="ARBA" id="ARBA00005708"/>
    </source>
</evidence>
<evidence type="ECO:0000256" key="1">
    <source>
        <dbReference type="ARBA" id="ARBA00000693"/>
    </source>
</evidence>
<dbReference type="Pfam" id="PF02152">
    <property type="entry name" value="FolB"/>
    <property type="match status" value="1"/>
</dbReference>
<name>A0A078ME26_9PSED</name>
<keyword evidence="6" id="KW-0413">Isomerase</keyword>
<dbReference type="OrthoDB" id="9810587at2"/>
<dbReference type="GO" id="GO:0016853">
    <property type="term" value="F:isomerase activity"/>
    <property type="evidence" value="ECO:0007669"/>
    <property type="project" value="UniProtKB-KW"/>
</dbReference>
<dbReference type="InterPro" id="IPR006156">
    <property type="entry name" value="Dihydroneopterin_aldolase"/>
</dbReference>
<dbReference type="Gene3D" id="3.30.1130.10">
    <property type="match status" value="1"/>
</dbReference>
<dbReference type="RefSeq" id="WP_044498827.1">
    <property type="nucleotide sequence ID" value="NZ_LK391969.1"/>
</dbReference>
<reference evidence="10" key="1">
    <citation type="submission" date="2014-07" db="EMBL/GenBank/DDBJ databases">
        <authorList>
            <person name="Urmite Genomes Urmite Genomes"/>
        </authorList>
    </citation>
    <scope>NUCLEOTIDE SEQUENCE</scope>
    <source>
        <strain evidence="10">12M76_air</strain>
    </source>
</reference>
<dbReference type="GO" id="GO:0046656">
    <property type="term" value="P:folic acid biosynthetic process"/>
    <property type="evidence" value="ECO:0007669"/>
    <property type="project" value="UniProtKB-UniRule"/>
</dbReference>
<dbReference type="EMBL" id="LK391969">
    <property type="protein sequence ID" value="CEF26273.1"/>
    <property type="molecule type" value="Genomic_DNA"/>
</dbReference>
<sequence length="120" mass="13345">MDQVFVRGLEVETVIGVYDWERGIRQRLVLDLEMAWDISAAAAQDDLRLTLDYAAVSQRLIEYVSSTSFELIETLAERVADVVLGEFQVPWLRLTLTKPGAVQAARGGVGVVIERGQRAP</sequence>
<dbReference type="GO" id="GO:0046654">
    <property type="term" value="P:tetrahydrofolate biosynthetic process"/>
    <property type="evidence" value="ECO:0007669"/>
    <property type="project" value="UniProtKB-UniRule"/>
</dbReference>
<gene>
    <name evidence="10" type="ORF">BN1049_01200</name>
</gene>